<dbReference type="Proteomes" id="UP000275267">
    <property type="component" value="Unassembled WGS sequence"/>
</dbReference>
<dbReference type="AlphaFoldDB" id="A0A3L6PRY9"/>
<evidence type="ECO:0000313" key="2">
    <source>
        <dbReference type="Proteomes" id="UP000275267"/>
    </source>
</evidence>
<sequence>MGLPLPSAGEAVVQLLVYTLVEDYLSYWIHTDWGLRDDPPRPPRGHSAHGVQLPTKLIPFYGGAEFHDYHHYVGRQSKSYFSSVFTYCDYIYGTDKVGLCFLTTNIYGHTLYNFSHRFAYRNCCFRDTNTTRQT</sequence>
<protein>
    <submittedName>
        <fullName evidence="1">Uncharacterized protein</fullName>
    </submittedName>
</protein>
<proteinExistence type="predicted"/>
<evidence type="ECO:0000313" key="1">
    <source>
        <dbReference type="EMBL" id="RLM61375.1"/>
    </source>
</evidence>
<dbReference type="PANTHER" id="PTHR11863">
    <property type="entry name" value="STEROL DESATURASE"/>
    <property type="match status" value="1"/>
</dbReference>
<keyword evidence="2" id="KW-1185">Reference proteome</keyword>
<dbReference type="STRING" id="4540.A0A3L6PRY9"/>
<gene>
    <name evidence="1" type="ORF">C2845_PM14G05080</name>
</gene>
<reference evidence="2" key="1">
    <citation type="journal article" date="2019" name="Nat. Commun.">
        <title>The genome of broomcorn millet.</title>
        <authorList>
            <person name="Zou C."/>
            <person name="Miki D."/>
            <person name="Li D."/>
            <person name="Tang Q."/>
            <person name="Xiao L."/>
            <person name="Rajput S."/>
            <person name="Deng P."/>
            <person name="Jia W."/>
            <person name="Huang R."/>
            <person name="Zhang M."/>
            <person name="Sun Y."/>
            <person name="Hu J."/>
            <person name="Fu X."/>
            <person name="Schnable P.S."/>
            <person name="Li F."/>
            <person name="Zhang H."/>
            <person name="Feng B."/>
            <person name="Zhu X."/>
            <person name="Liu R."/>
            <person name="Schnable J.C."/>
            <person name="Zhu J.-K."/>
            <person name="Zhang H."/>
        </authorList>
    </citation>
    <scope>NUCLEOTIDE SEQUENCE [LARGE SCALE GENOMIC DNA]</scope>
</reference>
<organism evidence="1 2">
    <name type="scientific">Panicum miliaceum</name>
    <name type="common">Proso millet</name>
    <name type="synonym">Broomcorn millet</name>
    <dbReference type="NCBI Taxonomy" id="4540"/>
    <lineage>
        <taxon>Eukaryota</taxon>
        <taxon>Viridiplantae</taxon>
        <taxon>Streptophyta</taxon>
        <taxon>Embryophyta</taxon>
        <taxon>Tracheophyta</taxon>
        <taxon>Spermatophyta</taxon>
        <taxon>Magnoliopsida</taxon>
        <taxon>Liliopsida</taxon>
        <taxon>Poales</taxon>
        <taxon>Poaceae</taxon>
        <taxon>PACMAD clade</taxon>
        <taxon>Panicoideae</taxon>
        <taxon>Panicodae</taxon>
        <taxon>Paniceae</taxon>
        <taxon>Panicinae</taxon>
        <taxon>Panicum</taxon>
        <taxon>Panicum sect. Panicum</taxon>
    </lineage>
</organism>
<name>A0A3L6PRY9_PANMI</name>
<dbReference type="EMBL" id="PQIB02000016">
    <property type="protein sequence ID" value="RLM61375.1"/>
    <property type="molecule type" value="Genomic_DNA"/>
</dbReference>
<dbReference type="InterPro" id="IPR050307">
    <property type="entry name" value="Sterol_Desaturase_Related"/>
</dbReference>
<dbReference type="OrthoDB" id="1658724at2759"/>
<comment type="caution">
    <text evidence="1">The sequence shown here is derived from an EMBL/GenBank/DDBJ whole genome shotgun (WGS) entry which is preliminary data.</text>
</comment>
<accession>A0A3L6PRY9</accession>